<dbReference type="SUPFAM" id="SSF51338">
    <property type="entry name" value="Composite domain of metallo-dependent hydrolases"/>
    <property type="match status" value="1"/>
</dbReference>
<protein>
    <submittedName>
        <fullName evidence="4">Amidohydrolase family protein</fullName>
    </submittedName>
</protein>
<dbReference type="InterPro" id="IPR006680">
    <property type="entry name" value="Amidohydro-rel"/>
</dbReference>
<sequence>MEDAGRFKTERWSIEVAGGRIAALHPAGTPAPTGRQFIDASRLLATPGFVNCHSHSPDNLARGIAGDLPLELWSLTSSAARERRSHQEIYISTMLGAIEMMRSGTTAVLDHVRISPDIDAGALDAVASAWRDSGMRAVIAPIVSDRSIIDTLPFDAGDLVGLDLASYGSRPPVPACEQMAIVDAFFRRWNGEAGARISVAIGPSGPQRCSDKLLVAAADFSRRHETLLHTHILETRLQREMGLKLYGRGMIAHLEGLGLLTPRTNLVHAIWLEPDDAARIAAADATIIHNPVSNARLGSGYCPLPDLLGRGIRVGLGTDSACCNDGANLLETMKWAALLHNLKSDDEEDWIGPQTALKLGTSSGADAIGLKTTGRLEAGYDADITFFRLDAPAFRPLNDAPRQLVLSENGSAIDRVMIAGRIVVSNGRATAIDEAAIWSEAQVFADRRRTEGAAARAAAHVLEAPIRGMRKRYAKLWAGGCACH</sequence>
<dbReference type="Pfam" id="PF01979">
    <property type="entry name" value="Amidohydro_1"/>
    <property type="match status" value="1"/>
</dbReference>
<accession>A0ABV0M372</accession>
<dbReference type="InterPro" id="IPR050287">
    <property type="entry name" value="MTA/SAH_deaminase"/>
</dbReference>
<dbReference type="InterPro" id="IPR011059">
    <property type="entry name" value="Metal-dep_hydrolase_composite"/>
</dbReference>
<reference evidence="4 5" key="1">
    <citation type="submission" date="2024-05" db="EMBL/GenBank/DDBJ databases">
        <title>Neorhizobium sp. Rsf11, a plant growth promoting and heavy metal resistant PAH-degrader.</title>
        <authorList>
            <person name="Golubev S.N."/>
            <person name="Muratova A.Y."/>
            <person name="Markelova M.I."/>
        </authorList>
    </citation>
    <scope>NUCLEOTIDE SEQUENCE [LARGE SCALE GENOMIC DNA]</scope>
    <source>
        <strain evidence="4 5">Rsf11</strain>
    </source>
</reference>
<dbReference type="Gene3D" id="2.30.40.10">
    <property type="entry name" value="Urease, subunit C, domain 1"/>
    <property type="match status" value="1"/>
</dbReference>
<dbReference type="Proteomes" id="UP001496627">
    <property type="component" value="Unassembled WGS sequence"/>
</dbReference>
<keyword evidence="5" id="KW-1185">Reference proteome</keyword>
<evidence type="ECO:0000256" key="2">
    <source>
        <dbReference type="ARBA" id="ARBA00022801"/>
    </source>
</evidence>
<organism evidence="4 5">
    <name type="scientific">Neorhizobium phenanthreniclasticum</name>
    <dbReference type="NCBI Taxonomy" id="3157917"/>
    <lineage>
        <taxon>Bacteria</taxon>
        <taxon>Pseudomonadati</taxon>
        <taxon>Pseudomonadota</taxon>
        <taxon>Alphaproteobacteria</taxon>
        <taxon>Hyphomicrobiales</taxon>
        <taxon>Rhizobiaceae</taxon>
        <taxon>Rhizobium/Agrobacterium group</taxon>
        <taxon>Neorhizobium</taxon>
    </lineage>
</organism>
<name>A0ABV0M372_9HYPH</name>
<dbReference type="Gene3D" id="3.20.20.140">
    <property type="entry name" value="Metal-dependent hydrolases"/>
    <property type="match status" value="1"/>
</dbReference>
<proteinExistence type="inferred from homology"/>
<evidence type="ECO:0000313" key="5">
    <source>
        <dbReference type="Proteomes" id="UP001496627"/>
    </source>
</evidence>
<keyword evidence="2" id="KW-0378">Hydrolase</keyword>
<dbReference type="RefSeq" id="WP_227702499.1">
    <property type="nucleotide sequence ID" value="NZ_JBEAAL010000010.1"/>
</dbReference>
<dbReference type="InterPro" id="IPR032466">
    <property type="entry name" value="Metal_Hydrolase"/>
</dbReference>
<gene>
    <name evidence="4" type="ORF">ABK249_15380</name>
</gene>
<evidence type="ECO:0000256" key="1">
    <source>
        <dbReference type="ARBA" id="ARBA00006745"/>
    </source>
</evidence>
<comment type="caution">
    <text evidence="4">The sequence shown here is derived from an EMBL/GenBank/DDBJ whole genome shotgun (WGS) entry which is preliminary data.</text>
</comment>
<feature type="domain" description="Amidohydrolase-related" evidence="3">
    <location>
        <begin position="45"/>
        <end position="423"/>
    </location>
</feature>
<comment type="similarity">
    <text evidence="1">Belongs to the metallo-dependent hydrolases superfamily. ATZ/TRZ family.</text>
</comment>
<evidence type="ECO:0000259" key="3">
    <source>
        <dbReference type="Pfam" id="PF01979"/>
    </source>
</evidence>
<dbReference type="PANTHER" id="PTHR43794">
    <property type="entry name" value="AMINOHYDROLASE SSNA-RELATED"/>
    <property type="match status" value="1"/>
</dbReference>
<dbReference type="EMBL" id="JBEAAL010000010">
    <property type="protein sequence ID" value="MEQ1406313.1"/>
    <property type="molecule type" value="Genomic_DNA"/>
</dbReference>
<dbReference type="PANTHER" id="PTHR43794:SF11">
    <property type="entry name" value="AMIDOHYDROLASE-RELATED DOMAIN-CONTAINING PROTEIN"/>
    <property type="match status" value="1"/>
</dbReference>
<evidence type="ECO:0000313" key="4">
    <source>
        <dbReference type="EMBL" id="MEQ1406313.1"/>
    </source>
</evidence>
<dbReference type="SUPFAM" id="SSF51556">
    <property type="entry name" value="Metallo-dependent hydrolases"/>
    <property type="match status" value="1"/>
</dbReference>